<evidence type="ECO:0000256" key="1">
    <source>
        <dbReference type="ARBA" id="ARBA00009437"/>
    </source>
</evidence>
<dbReference type="Proteomes" id="UP000317484">
    <property type="component" value="Unassembled WGS sequence"/>
</dbReference>
<organism evidence="6 7">
    <name type="scientific">Geodermatophilus aquaeductus</name>
    <dbReference type="NCBI Taxonomy" id="1564161"/>
    <lineage>
        <taxon>Bacteria</taxon>
        <taxon>Bacillati</taxon>
        <taxon>Actinomycetota</taxon>
        <taxon>Actinomycetes</taxon>
        <taxon>Geodermatophilales</taxon>
        <taxon>Geodermatophilaceae</taxon>
        <taxon>Geodermatophilus</taxon>
    </lineage>
</organism>
<dbReference type="FunFam" id="1.10.10.10:FF:000001">
    <property type="entry name" value="LysR family transcriptional regulator"/>
    <property type="match status" value="1"/>
</dbReference>
<dbReference type="GO" id="GO:0032993">
    <property type="term" value="C:protein-DNA complex"/>
    <property type="evidence" value="ECO:0007669"/>
    <property type="project" value="TreeGrafter"/>
</dbReference>
<dbReference type="PANTHER" id="PTHR30346:SF0">
    <property type="entry name" value="HCA OPERON TRANSCRIPTIONAL ACTIVATOR HCAR"/>
    <property type="match status" value="1"/>
</dbReference>
<keyword evidence="3 6" id="KW-0238">DNA-binding</keyword>
<evidence type="ECO:0000313" key="7">
    <source>
        <dbReference type="Proteomes" id="UP000317484"/>
    </source>
</evidence>
<dbReference type="SUPFAM" id="SSF53850">
    <property type="entry name" value="Periplasmic binding protein-like II"/>
    <property type="match status" value="1"/>
</dbReference>
<sequence>MHVDVSAHALRYFVALAEEGHMGRAAERLHLTVPSLSEQTARLERQLQTALFTRGPRGVELTEAGEELLPMARAAAEAHDAVRLWAAQRSAEQVGAVRVGVFAAAGGPLRSAVQAAMAARHPQVEVATRRTGFDDAFPALRGGRLDAAYLPEPLPRELPGIRWATVTRQRRLLLVPSDHRLAGRDAVSIEETNGETFLTLAGAPPTAVDWWLVDPRADGSHPVRGPAAGDFEDLLDLCADGRGLGFASDFAVTNYLRPGVSFVRLTDVEDARTALCWRADERDPAVLAFVATARAVAGVRSS</sequence>
<dbReference type="Gene3D" id="1.10.10.10">
    <property type="entry name" value="Winged helix-like DNA-binding domain superfamily/Winged helix DNA-binding domain"/>
    <property type="match status" value="1"/>
</dbReference>
<dbReference type="EMBL" id="FXTJ01000009">
    <property type="protein sequence ID" value="SMO95591.1"/>
    <property type="molecule type" value="Genomic_DNA"/>
</dbReference>
<dbReference type="Pfam" id="PF00126">
    <property type="entry name" value="HTH_1"/>
    <property type="match status" value="1"/>
</dbReference>
<dbReference type="InterPro" id="IPR036388">
    <property type="entry name" value="WH-like_DNA-bd_sf"/>
</dbReference>
<dbReference type="Gene3D" id="3.40.190.10">
    <property type="entry name" value="Periplasmic binding protein-like II"/>
    <property type="match status" value="2"/>
</dbReference>
<proteinExistence type="inferred from homology"/>
<dbReference type="GO" id="GO:0003677">
    <property type="term" value="F:DNA binding"/>
    <property type="evidence" value="ECO:0007669"/>
    <property type="project" value="UniProtKB-KW"/>
</dbReference>
<dbReference type="SUPFAM" id="SSF46785">
    <property type="entry name" value="Winged helix' DNA-binding domain"/>
    <property type="match status" value="1"/>
</dbReference>
<gene>
    <name evidence="6" type="ORF">SAMN06273567_10917</name>
</gene>
<evidence type="ECO:0000313" key="6">
    <source>
        <dbReference type="EMBL" id="SMO95591.1"/>
    </source>
</evidence>
<accession>A0A521FJ47</accession>
<name>A0A521FJ47_9ACTN</name>
<dbReference type="PROSITE" id="PS50931">
    <property type="entry name" value="HTH_LYSR"/>
    <property type="match status" value="1"/>
</dbReference>
<dbReference type="GO" id="GO:0003700">
    <property type="term" value="F:DNA-binding transcription factor activity"/>
    <property type="evidence" value="ECO:0007669"/>
    <property type="project" value="InterPro"/>
</dbReference>
<evidence type="ECO:0000256" key="2">
    <source>
        <dbReference type="ARBA" id="ARBA00023015"/>
    </source>
</evidence>
<comment type="similarity">
    <text evidence="1">Belongs to the LysR transcriptional regulatory family.</text>
</comment>
<dbReference type="InterPro" id="IPR000847">
    <property type="entry name" value="LysR_HTH_N"/>
</dbReference>
<feature type="domain" description="HTH lysR-type" evidence="5">
    <location>
        <begin position="5"/>
        <end position="62"/>
    </location>
</feature>
<evidence type="ECO:0000256" key="4">
    <source>
        <dbReference type="ARBA" id="ARBA00023163"/>
    </source>
</evidence>
<keyword evidence="7" id="KW-1185">Reference proteome</keyword>
<dbReference type="InterPro" id="IPR005119">
    <property type="entry name" value="LysR_subst-bd"/>
</dbReference>
<evidence type="ECO:0000259" key="5">
    <source>
        <dbReference type="PROSITE" id="PS50931"/>
    </source>
</evidence>
<dbReference type="CDD" id="cd08414">
    <property type="entry name" value="PBP2_LTTR_aromatics_like"/>
    <property type="match status" value="1"/>
</dbReference>
<keyword evidence="4" id="KW-0804">Transcription</keyword>
<dbReference type="InterPro" id="IPR036390">
    <property type="entry name" value="WH_DNA-bd_sf"/>
</dbReference>
<reference evidence="6 7" key="1">
    <citation type="submission" date="2017-05" db="EMBL/GenBank/DDBJ databases">
        <authorList>
            <person name="Varghese N."/>
            <person name="Submissions S."/>
        </authorList>
    </citation>
    <scope>NUCLEOTIDE SEQUENCE [LARGE SCALE GENOMIC DNA]</scope>
    <source>
        <strain evidence="6 7">DSM 46834</strain>
    </source>
</reference>
<protein>
    <submittedName>
        <fullName evidence="6">DNA-binding transcriptional regulator, LysR family</fullName>
    </submittedName>
</protein>
<dbReference type="Pfam" id="PF03466">
    <property type="entry name" value="LysR_substrate"/>
    <property type="match status" value="1"/>
</dbReference>
<evidence type="ECO:0000256" key="3">
    <source>
        <dbReference type="ARBA" id="ARBA00023125"/>
    </source>
</evidence>
<dbReference type="AlphaFoldDB" id="A0A521FJ47"/>
<keyword evidence="2" id="KW-0805">Transcription regulation</keyword>
<dbReference type="PANTHER" id="PTHR30346">
    <property type="entry name" value="TRANSCRIPTIONAL DUAL REGULATOR HCAR-RELATED"/>
    <property type="match status" value="1"/>
</dbReference>